<organism evidence="1 2">
    <name type="scientific">Clonostachys solani</name>
    <dbReference type="NCBI Taxonomy" id="160281"/>
    <lineage>
        <taxon>Eukaryota</taxon>
        <taxon>Fungi</taxon>
        <taxon>Dikarya</taxon>
        <taxon>Ascomycota</taxon>
        <taxon>Pezizomycotina</taxon>
        <taxon>Sordariomycetes</taxon>
        <taxon>Hypocreomycetidae</taxon>
        <taxon>Hypocreales</taxon>
        <taxon>Bionectriaceae</taxon>
        <taxon>Clonostachys</taxon>
    </lineage>
</organism>
<reference evidence="1" key="1">
    <citation type="submission" date="2021-10" db="EMBL/GenBank/DDBJ databases">
        <authorList>
            <person name="Piombo E."/>
        </authorList>
    </citation>
    <scope>NUCLEOTIDE SEQUENCE</scope>
</reference>
<sequence length="667" mass="76226">MPTPLQRLAKYGIVPEDWPHASSFEDLPSVYQELFKTERMEQAFIRDQQTLQSNDELEDKPEALWVVAAYHFTRQREALCSRANFIDAGKVKATKLTDLSTELLLMIVQNFQYSAPLVDGLLEEDVVPPFPHEDRHAVQSLRLVSHLFNDLASPLLCPVVHLTVDQDSFLKVRRIMKNPLLASGVRAFSIGLEYRPTRLARDFRTWLGRYREGIGARLLSSEISQNACRLKTTPAPCAAREAELQEESIVLRDAWRRAKLFGAAEKELRCRTYVGDDPLYNGLFEEDIAEYKHLILGSHAAFALAYDLQARLISTKQFAKAVGKLAAKAGRPVALELFERTWNLPKRGKYETRTVFRSEQVLRDFLSADVGWYMELHAEGNIRREMPISLIADLPLQIHRAKGVLAGFQLRCPPLPHHIDVLVNTELTDWRWLSDSFRHLKVLRIPRLCVEDEDRFNLISTPRKCIYRWFFTALLSAPCLNEVSLEGHIYTRFLHRLKLSGTVLSSLRGVPPISASPQLKRIHLSSVAPSQLHIAGLARRLKSAYPSCLAGDSSMDMDVDPCKAMDLFREKLSQSRETSKLYKAPSKDVDPRKAVDLLREKLSRSRIPNPLEADAPEADRTFYLNIVSEEERSLADDHPELWSELAAYMEGERLNGTPVWMWTINYW</sequence>
<gene>
    <name evidence="1" type="ORF">CSOL1703_00010753</name>
</gene>
<accession>A0A9N9YU26</accession>
<protein>
    <submittedName>
        <fullName evidence="1">Uncharacterized protein</fullName>
    </submittedName>
</protein>
<name>A0A9N9YU26_9HYPO</name>
<evidence type="ECO:0000313" key="2">
    <source>
        <dbReference type="Proteomes" id="UP000775872"/>
    </source>
</evidence>
<dbReference type="EMBL" id="CABFOC020000007">
    <property type="protein sequence ID" value="CAH0045011.1"/>
    <property type="molecule type" value="Genomic_DNA"/>
</dbReference>
<keyword evidence="2" id="KW-1185">Reference proteome</keyword>
<comment type="caution">
    <text evidence="1">The sequence shown here is derived from an EMBL/GenBank/DDBJ whole genome shotgun (WGS) entry which is preliminary data.</text>
</comment>
<evidence type="ECO:0000313" key="1">
    <source>
        <dbReference type="EMBL" id="CAH0045011.1"/>
    </source>
</evidence>
<proteinExistence type="predicted"/>
<dbReference type="OrthoDB" id="5146509at2759"/>
<dbReference type="Proteomes" id="UP000775872">
    <property type="component" value="Unassembled WGS sequence"/>
</dbReference>
<dbReference type="AlphaFoldDB" id="A0A9N9YU26"/>